<accession>A0ABX7DQA3</accession>
<evidence type="ECO:0000313" key="1">
    <source>
        <dbReference type="EMBL" id="QQX75952.1"/>
    </source>
</evidence>
<reference evidence="1 2" key="1">
    <citation type="submission" date="2021-01" db="EMBL/GenBank/DDBJ databases">
        <title>Aequorivita sp. strain KX20305, a bacterium isolated from the sediment collected at a cold seep field in South China Sea.</title>
        <authorList>
            <person name="Zhang H."/>
            <person name="Li C."/>
        </authorList>
    </citation>
    <scope>NUCLEOTIDE SEQUENCE [LARGE SCALE GENOMIC DNA]</scope>
    <source>
        <strain evidence="1 2">KX20305</strain>
    </source>
</reference>
<keyword evidence="2" id="KW-1185">Reference proteome</keyword>
<name>A0ABX7DQA3_9FLAO</name>
<evidence type="ECO:0000313" key="2">
    <source>
        <dbReference type="Proteomes" id="UP000629420"/>
    </source>
</evidence>
<proteinExistence type="predicted"/>
<protein>
    <submittedName>
        <fullName evidence="1">T9SS type A sorting domain-containing protein</fullName>
    </submittedName>
</protein>
<sequence>MAHVLTEEIYSCSTRSRTMLNGGKVITMEAQQPMMQLDLSPLPKGAYLLKIET</sequence>
<organism evidence="1 2">
    <name type="scientific">Aequorivita iocasae</name>
    <dbReference type="NCBI Taxonomy" id="2803865"/>
    <lineage>
        <taxon>Bacteria</taxon>
        <taxon>Pseudomonadati</taxon>
        <taxon>Bacteroidota</taxon>
        <taxon>Flavobacteriia</taxon>
        <taxon>Flavobacteriales</taxon>
        <taxon>Flavobacteriaceae</taxon>
        <taxon>Aequorivita</taxon>
    </lineage>
</organism>
<dbReference type="EMBL" id="CP068439">
    <property type="protein sequence ID" value="QQX75952.1"/>
    <property type="molecule type" value="Genomic_DNA"/>
</dbReference>
<dbReference type="Proteomes" id="UP000629420">
    <property type="component" value="Chromosome"/>
</dbReference>
<gene>
    <name evidence="1" type="ORF">JK629_11490</name>
</gene>
<dbReference type="RefSeq" id="WP_202335763.1">
    <property type="nucleotide sequence ID" value="NZ_CP068439.1"/>
</dbReference>